<keyword evidence="3" id="KW-1185">Reference proteome</keyword>
<protein>
    <submittedName>
        <fullName evidence="2">Uncharacterized protein</fullName>
    </submittedName>
</protein>
<dbReference type="EMBL" id="JACGWO010000005">
    <property type="protein sequence ID" value="KAK4426875.1"/>
    <property type="molecule type" value="Genomic_DNA"/>
</dbReference>
<dbReference type="Proteomes" id="UP001293254">
    <property type="component" value="Unassembled WGS sequence"/>
</dbReference>
<evidence type="ECO:0000313" key="2">
    <source>
        <dbReference type="EMBL" id="KAK4426875.1"/>
    </source>
</evidence>
<evidence type="ECO:0000313" key="3">
    <source>
        <dbReference type="Proteomes" id="UP001293254"/>
    </source>
</evidence>
<feature type="region of interest" description="Disordered" evidence="1">
    <location>
        <begin position="227"/>
        <end position="257"/>
    </location>
</feature>
<organism evidence="2 3">
    <name type="scientific">Sesamum alatum</name>
    <dbReference type="NCBI Taxonomy" id="300844"/>
    <lineage>
        <taxon>Eukaryota</taxon>
        <taxon>Viridiplantae</taxon>
        <taxon>Streptophyta</taxon>
        <taxon>Embryophyta</taxon>
        <taxon>Tracheophyta</taxon>
        <taxon>Spermatophyta</taxon>
        <taxon>Magnoliopsida</taxon>
        <taxon>eudicotyledons</taxon>
        <taxon>Gunneridae</taxon>
        <taxon>Pentapetalae</taxon>
        <taxon>asterids</taxon>
        <taxon>lamiids</taxon>
        <taxon>Lamiales</taxon>
        <taxon>Pedaliaceae</taxon>
        <taxon>Sesamum</taxon>
    </lineage>
</organism>
<evidence type="ECO:0000256" key="1">
    <source>
        <dbReference type="SAM" id="MobiDB-lite"/>
    </source>
</evidence>
<proteinExistence type="predicted"/>
<dbReference type="AlphaFoldDB" id="A0AAE2CLR7"/>
<reference evidence="2" key="1">
    <citation type="submission" date="2020-06" db="EMBL/GenBank/DDBJ databases">
        <authorList>
            <person name="Li T."/>
            <person name="Hu X."/>
            <person name="Zhang T."/>
            <person name="Song X."/>
            <person name="Zhang H."/>
            <person name="Dai N."/>
            <person name="Sheng W."/>
            <person name="Hou X."/>
            <person name="Wei L."/>
        </authorList>
    </citation>
    <scope>NUCLEOTIDE SEQUENCE</scope>
    <source>
        <strain evidence="2">3651</strain>
        <tissue evidence="2">Leaf</tissue>
    </source>
</reference>
<accession>A0AAE2CLR7</accession>
<feature type="compositionally biased region" description="Basic and acidic residues" evidence="1">
    <location>
        <begin position="243"/>
        <end position="257"/>
    </location>
</feature>
<feature type="compositionally biased region" description="Pro residues" evidence="1">
    <location>
        <begin position="19"/>
        <end position="32"/>
    </location>
</feature>
<sequence>MSFPPSSSAHPLKPAPFLETPPPFAAVSPFPPSSTTSLKLNPPPSAHAFSFPSLPLPASPAARDNLPQKGCGRDGRRHTPLLPPLLKIQGIKQQPQAVKDTKSPSLTKAPPIAIHAVPPLTTRPLASQALPRFTTPSPLSTLDLLAEYTPPAALHITIAVLRQLVTYARLKIPQPPPRSAANCHHNCAPCHLPRRPRTSTDQEYPHSFHLWDILGHLNLPWSLSLPPFSESSKKQKVTVPSNSEKERRNKPSHQDDG</sequence>
<feature type="region of interest" description="Disordered" evidence="1">
    <location>
        <begin position="1"/>
        <end position="81"/>
    </location>
</feature>
<gene>
    <name evidence="2" type="ORF">Salat_1456300</name>
</gene>
<reference evidence="2" key="2">
    <citation type="journal article" date="2024" name="Plant">
        <title>Genomic evolution and insights into agronomic trait innovations of Sesamum species.</title>
        <authorList>
            <person name="Miao H."/>
            <person name="Wang L."/>
            <person name="Qu L."/>
            <person name="Liu H."/>
            <person name="Sun Y."/>
            <person name="Le M."/>
            <person name="Wang Q."/>
            <person name="Wei S."/>
            <person name="Zheng Y."/>
            <person name="Lin W."/>
            <person name="Duan Y."/>
            <person name="Cao H."/>
            <person name="Xiong S."/>
            <person name="Wang X."/>
            <person name="Wei L."/>
            <person name="Li C."/>
            <person name="Ma Q."/>
            <person name="Ju M."/>
            <person name="Zhao R."/>
            <person name="Li G."/>
            <person name="Mu C."/>
            <person name="Tian Q."/>
            <person name="Mei H."/>
            <person name="Zhang T."/>
            <person name="Gao T."/>
            <person name="Zhang H."/>
        </authorList>
    </citation>
    <scope>NUCLEOTIDE SEQUENCE</scope>
    <source>
        <strain evidence="2">3651</strain>
    </source>
</reference>
<comment type="caution">
    <text evidence="2">The sequence shown here is derived from an EMBL/GenBank/DDBJ whole genome shotgun (WGS) entry which is preliminary data.</text>
</comment>
<name>A0AAE2CLR7_9LAMI</name>